<dbReference type="InterPro" id="IPR010445">
    <property type="entry name" value="LapA_dom"/>
</dbReference>
<feature type="domain" description="Lipopolysaccharide assembly protein A" evidence="7">
    <location>
        <begin position="26"/>
        <end position="95"/>
    </location>
</feature>
<keyword evidence="3 6" id="KW-1133">Transmembrane helix</keyword>
<dbReference type="GO" id="GO:0005886">
    <property type="term" value="C:plasma membrane"/>
    <property type="evidence" value="ECO:0007669"/>
    <property type="project" value="InterPro"/>
</dbReference>
<evidence type="ECO:0000256" key="1">
    <source>
        <dbReference type="ARBA" id="ARBA00022475"/>
    </source>
</evidence>
<feature type="transmembrane region" description="Helical" evidence="6">
    <location>
        <begin position="45"/>
        <end position="70"/>
    </location>
</feature>
<keyword evidence="2 6" id="KW-0812">Transmembrane</keyword>
<accession>Q8KH25</accession>
<organism evidence="8">
    <name type="scientific">Pseudomonas aeruginosa</name>
    <dbReference type="NCBI Taxonomy" id="287"/>
    <lineage>
        <taxon>Bacteria</taxon>
        <taxon>Pseudomonadati</taxon>
        <taxon>Pseudomonadota</taxon>
        <taxon>Gammaproteobacteria</taxon>
        <taxon>Pseudomonadales</taxon>
        <taxon>Pseudomonadaceae</taxon>
        <taxon>Pseudomonas</taxon>
    </lineage>
</organism>
<keyword evidence="1" id="KW-1003">Cell membrane</keyword>
<dbReference type="AlphaFoldDB" id="Q8KH25"/>
<dbReference type="RefSeq" id="WP_003112172.1">
    <property type="nucleotide sequence ID" value="NZ_AP017302.1"/>
</dbReference>
<dbReference type="EMBL" id="AF498418">
    <property type="protein sequence ID" value="AAM27829.1"/>
    <property type="molecule type" value="Genomic_DNA"/>
</dbReference>
<proteinExistence type="predicted"/>
<name>Q8KH25_PSEAI</name>
<feature type="coiled-coil region" evidence="5">
    <location>
        <begin position="68"/>
        <end position="95"/>
    </location>
</feature>
<evidence type="ECO:0000256" key="3">
    <source>
        <dbReference type="ARBA" id="ARBA00022989"/>
    </source>
</evidence>
<evidence type="ECO:0000256" key="4">
    <source>
        <dbReference type="ARBA" id="ARBA00023136"/>
    </source>
</evidence>
<dbReference type="EMBL" id="AF498419">
    <property type="protein sequence ID" value="AAM27849.1"/>
    <property type="molecule type" value="Genomic_DNA"/>
</dbReference>
<evidence type="ECO:0000256" key="6">
    <source>
        <dbReference type="SAM" id="Phobius"/>
    </source>
</evidence>
<evidence type="ECO:0000313" key="8">
    <source>
        <dbReference type="EMBL" id="AAM27829.1"/>
    </source>
</evidence>
<keyword evidence="5" id="KW-0175">Coiled coil</keyword>
<evidence type="ECO:0000256" key="2">
    <source>
        <dbReference type="ARBA" id="ARBA00022692"/>
    </source>
</evidence>
<feature type="transmembrane region" description="Helical" evidence="6">
    <location>
        <begin position="7"/>
        <end position="25"/>
    </location>
</feature>
<reference evidence="8" key="1">
    <citation type="journal article" date="2002" name="J. Bacteriol.">
        <title>Genetic variation at the O-antigen biosynthetic locus in Pseudomonas aeruginosa.</title>
        <authorList>
            <person name="Raymond C.K."/>
            <person name="Sims E.H."/>
            <person name="Kas A."/>
            <person name="Spencer D.H."/>
            <person name="Kutyavin T.V."/>
            <person name="Ivey R.G."/>
            <person name="Zhou Y."/>
            <person name="Kaul R."/>
            <person name="Clendenning J.B."/>
            <person name="Olson M.V."/>
        </authorList>
    </citation>
    <scope>NUCLEOTIDE SEQUENCE</scope>
</reference>
<sequence length="100" mass="10790">MQWFKRFAAIAVLLVVSIAVVAFVLENQGLVRLALLGSQSPQWPLAIYLIAAFVLGGLLALAIQLPSLAISRARASGLRAELMQARKEVEALRMESSKAS</sequence>
<evidence type="ECO:0000256" key="5">
    <source>
        <dbReference type="SAM" id="Coils"/>
    </source>
</evidence>
<keyword evidence="4 6" id="KW-0472">Membrane</keyword>
<dbReference type="Pfam" id="PF06305">
    <property type="entry name" value="LapA_dom"/>
    <property type="match status" value="1"/>
</dbReference>
<protein>
    <submittedName>
        <fullName evidence="8">ORF_3; hypothetical orfA</fullName>
    </submittedName>
</protein>
<evidence type="ECO:0000259" key="7">
    <source>
        <dbReference type="Pfam" id="PF06305"/>
    </source>
</evidence>